<dbReference type="AlphaFoldDB" id="A0A4V2WNC7"/>
<keyword evidence="1" id="KW-1133">Transmembrane helix</keyword>
<dbReference type="EMBL" id="SKFH01000001">
    <property type="protein sequence ID" value="TCZ74932.1"/>
    <property type="molecule type" value="Genomic_DNA"/>
</dbReference>
<protein>
    <recommendedName>
        <fullName evidence="4">Tetratricopeptide repeat protein</fullName>
    </recommendedName>
</protein>
<organism evidence="2 3">
    <name type="scientific">Flaviaesturariibacter aridisoli</name>
    <dbReference type="NCBI Taxonomy" id="2545761"/>
    <lineage>
        <taxon>Bacteria</taxon>
        <taxon>Pseudomonadati</taxon>
        <taxon>Bacteroidota</taxon>
        <taxon>Chitinophagia</taxon>
        <taxon>Chitinophagales</taxon>
        <taxon>Chitinophagaceae</taxon>
        <taxon>Flaviaestuariibacter</taxon>
    </lineage>
</organism>
<accession>A0A4V2WNC7</accession>
<gene>
    <name evidence="2" type="ORF">E0486_01100</name>
</gene>
<evidence type="ECO:0008006" key="4">
    <source>
        <dbReference type="Google" id="ProtNLM"/>
    </source>
</evidence>
<dbReference type="InterPro" id="IPR011990">
    <property type="entry name" value="TPR-like_helical_dom_sf"/>
</dbReference>
<dbReference type="SUPFAM" id="SSF48452">
    <property type="entry name" value="TPR-like"/>
    <property type="match status" value="1"/>
</dbReference>
<reference evidence="2 3" key="1">
    <citation type="submission" date="2019-03" db="EMBL/GenBank/DDBJ databases">
        <authorList>
            <person name="Kim M.K.M."/>
        </authorList>
    </citation>
    <scope>NUCLEOTIDE SEQUENCE [LARGE SCALE GENOMIC DNA]</scope>
    <source>
        <strain evidence="2 3">17J68-15</strain>
    </source>
</reference>
<feature type="transmembrane region" description="Helical" evidence="1">
    <location>
        <begin position="82"/>
        <end position="99"/>
    </location>
</feature>
<keyword evidence="1" id="KW-0812">Transmembrane</keyword>
<name>A0A4V2WNC7_9BACT</name>
<evidence type="ECO:0000313" key="2">
    <source>
        <dbReference type="EMBL" id="TCZ74932.1"/>
    </source>
</evidence>
<sequence length="248" mass="27903">MALSENDHELLARYLDGELNAGERSSLEGRLQQEAALREGLDNLQLATRALHWGALQQQVASARSQHESAATTTATIRRMPWLRYSLTAAAVLLLAWIGTRLMAPAAGPETLYAQHFVEWEPTQLRGGDTASRQSTPYLAGNYRQVVDDLQQAYRMRGTDAIPKDQYLRGALAAMHLKEWSTALSFLTELESSPFSDDADYYKALVFLRVTRYGDALALLEKIRNNPAHLYHRQVDDSFIRSARRLAQ</sequence>
<keyword evidence="3" id="KW-1185">Reference proteome</keyword>
<dbReference type="Proteomes" id="UP000295164">
    <property type="component" value="Unassembled WGS sequence"/>
</dbReference>
<evidence type="ECO:0000256" key="1">
    <source>
        <dbReference type="SAM" id="Phobius"/>
    </source>
</evidence>
<comment type="caution">
    <text evidence="2">The sequence shown here is derived from an EMBL/GenBank/DDBJ whole genome shotgun (WGS) entry which is preliminary data.</text>
</comment>
<keyword evidence="1" id="KW-0472">Membrane</keyword>
<proteinExistence type="predicted"/>
<dbReference type="RefSeq" id="WP_131850287.1">
    <property type="nucleotide sequence ID" value="NZ_SKFH01000001.1"/>
</dbReference>
<dbReference type="OrthoDB" id="669426at2"/>
<evidence type="ECO:0000313" key="3">
    <source>
        <dbReference type="Proteomes" id="UP000295164"/>
    </source>
</evidence>